<protein>
    <recommendedName>
        <fullName evidence="9">TRAP transporter small permease protein</fullName>
    </recommendedName>
</protein>
<evidence type="ECO:0000256" key="8">
    <source>
        <dbReference type="ARBA" id="ARBA00038436"/>
    </source>
</evidence>
<comment type="function">
    <text evidence="9">Part of the tripartite ATP-independent periplasmic (TRAP) transport system.</text>
</comment>
<keyword evidence="2 9" id="KW-0813">Transport</keyword>
<dbReference type="AlphaFoldDB" id="A0AA48HLA0"/>
<evidence type="ECO:0000256" key="7">
    <source>
        <dbReference type="ARBA" id="ARBA00023136"/>
    </source>
</evidence>
<evidence type="ECO:0000256" key="6">
    <source>
        <dbReference type="ARBA" id="ARBA00022989"/>
    </source>
</evidence>
<evidence type="ECO:0000313" key="11">
    <source>
        <dbReference type="EMBL" id="BDX07314.1"/>
    </source>
</evidence>
<dbReference type="GO" id="GO:0015740">
    <property type="term" value="P:C4-dicarboxylate transport"/>
    <property type="evidence" value="ECO:0007669"/>
    <property type="project" value="TreeGrafter"/>
</dbReference>
<keyword evidence="6 9" id="KW-1133">Transmembrane helix</keyword>
<evidence type="ECO:0000256" key="4">
    <source>
        <dbReference type="ARBA" id="ARBA00022519"/>
    </source>
</evidence>
<dbReference type="InterPro" id="IPR055348">
    <property type="entry name" value="DctQ"/>
</dbReference>
<comment type="subcellular location">
    <subcellularLocation>
        <location evidence="1 9">Cell inner membrane</location>
        <topology evidence="1 9">Multi-pass membrane protein</topology>
    </subcellularLocation>
</comment>
<feature type="domain" description="Tripartite ATP-independent periplasmic transporters DctQ component" evidence="10">
    <location>
        <begin position="31"/>
        <end position="152"/>
    </location>
</feature>
<dbReference type="EMBL" id="AP027272">
    <property type="protein sequence ID" value="BDX07314.1"/>
    <property type="molecule type" value="Genomic_DNA"/>
</dbReference>
<dbReference type="Proteomes" id="UP001333710">
    <property type="component" value="Chromosome"/>
</dbReference>
<organism evidence="11 12">
    <name type="scientific">Planctobacterium marinum</name>
    <dbReference type="NCBI Taxonomy" id="1631968"/>
    <lineage>
        <taxon>Bacteria</taxon>
        <taxon>Pseudomonadati</taxon>
        <taxon>Pseudomonadota</taxon>
        <taxon>Gammaproteobacteria</taxon>
        <taxon>Alteromonadales</taxon>
        <taxon>Alteromonadaceae</taxon>
        <taxon>Planctobacterium</taxon>
    </lineage>
</organism>
<evidence type="ECO:0000256" key="9">
    <source>
        <dbReference type="RuleBase" id="RU369079"/>
    </source>
</evidence>
<feature type="transmembrane region" description="Helical" evidence="9">
    <location>
        <begin position="134"/>
        <end position="158"/>
    </location>
</feature>
<name>A0AA48HLA0_9ALTE</name>
<dbReference type="KEGG" id="pmaw:MACH26_28350"/>
<keyword evidence="12" id="KW-1185">Reference proteome</keyword>
<evidence type="ECO:0000256" key="2">
    <source>
        <dbReference type="ARBA" id="ARBA00022448"/>
    </source>
</evidence>
<sequence length="167" mass="18740">MAGKGKDKHPVIRIVELLEQTVLVALFLALVSLTCAQILLRNLFDSGIVWADDAIKVLVLWVAMSGALYATRTARHISIDVISRFLPLHLARLIRRFLFTLTGAVCIVAAWYCYQFVLLEFENPTLAFLTLPTWFTQAVIPVTLLLMALRFLWLAVCLPEELESAAP</sequence>
<dbReference type="GO" id="GO:0005886">
    <property type="term" value="C:plasma membrane"/>
    <property type="evidence" value="ECO:0007669"/>
    <property type="project" value="UniProtKB-SubCell"/>
</dbReference>
<accession>A0AA48HLA0</accession>
<dbReference type="RefSeq" id="WP_338293298.1">
    <property type="nucleotide sequence ID" value="NZ_AP027272.1"/>
</dbReference>
<comment type="similarity">
    <text evidence="8 9">Belongs to the TRAP transporter small permease family.</text>
</comment>
<evidence type="ECO:0000256" key="5">
    <source>
        <dbReference type="ARBA" id="ARBA00022692"/>
    </source>
</evidence>
<evidence type="ECO:0000313" key="12">
    <source>
        <dbReference type="Proteomes" id="UP001333710"/>
    </source>
</evidence>
<gene>
    <name evidence="11" type="ORF">MACH26_28350</name>
</gene>
<keyword evidence="7 9" id="KW-0472">Membrane</keyword>
<feature type="transmembrane region" description="Helical" evidence="9">
    <location>
        <begin position="55"/>
        <end position="72"/>
    </location>
</feature>
<reference evidence="11" key="1">
    <citation type="submission" date="2023-01" db="EMBL/GenBank/DDBJ databases">
        <title>Complete genome sequence of Planctobacterium marinum strain Dej080120_11.</title>
        <authorList>
            <person name="Ueki S."/>
            <person name="Maruyama F."/>
        </authorList>
    </citation>
    <scope>NUCLEOTIDE SEQUENCE</scope>
    <source>
        <strain evidence="11">Dej080120_11</strain>
    </source>
</reference>
<keyword evidence="4 9" id="KW-0997">Cell inner membrane</keyword>
<keyword evidence="5 9" id="KW-0812">Transmembrane</keyword>
<dbReference type="InterPro" id="IPR007387">
    <property type="entry name" value="TRAP_DctQ"/>
</dbReference>
<keyword evidence="3" id="KW-1003">Cell membrane</keyword>
<feature type="transmembrane region" description="Helical" evidence="9">
    <location>
        <begin position="93"/>
        <end position="114"/>
    </location>
</feature>
<evidence type="ECO:0000256" key="1">
    <source>
        <dbReference type="ARBA" id="ARBA00004429"/>
    </source>
</evidence>
<evidence type="ECO:0000259" key="10">
    <source>
        <dbReference type="Pfam" id="PF04290"/>
    </source>
</evidence>
<feature type="transmembrane region" description="Helical" evidence="9">
    <location>
        <begin position="21"/>
        <end position="40"/>
    </location>
</feature>
<proteinExistence type="inferred from homology"/>
<evidence type="ECO:0000256" key="3">
    <source>
        <dbReference type="ARBA" id="ARBA00022475"/>
    </source>
</evidence>
<dbReference type="PANTHER" id="PTHR35011:SF2">
    <property type="entry name" value="2,3-DIKETO-L-GULONATE TRAP TRANSPORTER SMALL PERMEASE PROTEIN YIAM"/>
    <property type="match status" value="1"/>
</dbReference>
<comment type="subunit">
    <text evidence="9">The complex comprises the extracytoplasmic solute receptor protein and the two transmembrane proteins.</text>
</comment>
<dbReference type="Pfam" id="PF04290">
    <property type="entry name" value="DctQ"/>
    <property type="match status" value="1"/>
</dbReference>
<dbReference type="PANTHER" id="PTHR35011">
    <property type="entry name" value="2,3-DIKETO-L-GULONATE TRAP TRANSPORTER SMALL PERMEASE PROTEIN YIAM"/>
    <property type="match status" value="1"/>
</dbReference>
<dbReference type="GO" id="GO:0022857">
    <property type="term" value="F:transmembrane transporter activity"/>
    <property type="evidence" value="ECO:0007669"/>
    <property type="project" value="UniProtKB-UniRule"/>
</dbReference>